<evidence type="ECO:0000256" key="10">
    <source>
        <dbReference type="SAM" id="Phobius"/>
    </source>
</evidence>
<dbReference type="InterPro" id="IPR038565">
    <property type="entry name" value="CLIP_sf"/>
</dbReference>
<evidence type="ECO:0000313" key="13">
    <source>
        <dbReference type="EMBL" id="KAF2905238.1"/>
    </source>
</evidence>
<dbReference type="PROSITE" id="PS51888">
    <property type="entry name" value="CLIP"/>
    <property type="match status" value="1"/>
</dbReference>
<evidence type="ECO:0000256" key="4">
    <source>
        <dbReference type="ARBA" id="ARBA00022825"/>
    </source>
</evidence>
<dbReference type="PANTHER" id="PTHR24256">
    <property type="entry name" value="TRYPTASE-RELATED"/>
    <property type="match status" value="1"/>
</dbReference>
<evidence type="ECO:0000259" key="11">
    <source>
        <dbReference type="PROSITE" id="PS50240"/>
    </source>
</evidence>
<dbReference type="PROSITE" id="PS50240">
    <property type="entry name" value="TRYPSIN_DOM"/>
    <property type="match status" value="1"/>
</dbReference>
<dbReference type="Gene3D" id="2.40.10.10">
    <property type="entry name" value="Trypsin-like serine proteases"/>
    <property type="match status" value="2"/>
</dbReference>
<dbReference type="InterPro" id="IPR022700">
    <property type="entry name" value="CLIP"/>
</dbReference>
<keyword evidence="1 8" id="KW-0645">Protease</keyword>
<evidence type="ECO:0000256" key="8">
    <source>
        <dbReference type="RuleBase" id="RU366078"/>
    </source>
</evidence>
<dbReference type="OrthoDB" id="6732254at2759"/>
<keyword evidence="2" id="KW-0732">Signal</keyword>
<dbReference type="Gene3D" id="3.30.1640.30">
    <property type="match status" value="1"/>
</dbReference>
<dbReference type="InterPro" id="IPR001314">
    <property type="entry name" value="Peptidase_S1A"/>
</dbReference>
<dbReference type="GO" id="GO:0006508">
    <property type="term" value="P:proteolysis"/>
    <property type="evidence" value="ECO:0007669"/>
    <property type="project" value="UniProtKB-KW"/>
</dbReference>
<dbReference type="PRINTS" id="PR00722">
    <property type="entry name" value="CHYMOTRYPSIN"/>
</dbReference>
<name>A0A8K0DLA0_IGNLU</name>
<comment type="caution">
    <text evidence="13">The sequence shown here is derived from an EMBL/GenBank/DDBJ whole genome shotgun (WGS) entry which is preliminary data.</text>
</comment>
<dbReference type="InterPro" id="IPR043504">
    <property type="entry name" value="Peptidase_S1_PA_chymotrypsin"/>
</dbReference>
<dbReference type="Pfam" id="PF00089">
    <property type="entry name" value="Trypsin"/>
    <property type="match status" value="1"/>
</dbReference>
<dbReference type="AlphaFoldDB" id="A0A8K0DLA0"/>
<dbReference type="SMART" id="SM00020">
    <property type="entry name" value="Tryp_SPc"/>
    <property type="match status" value="1"/>
</dbReference>
<protein>
    <recommendedName>
        <fullName evidence="8">CLIP domain-containing serine protease</fullName>
        <ecNumber evidence="8">3.4.21.-</ecNumber>
    </recommendedName>
</protein>
<feature type="domain" description="Peptidase S1" evidence="11">
    <location>
        <begin position="142"/>
        <end position="407"/>
    </location>
</feature>
<keyword evidence="10" id="KW-0812">Transmembrane</keyword>
<keyword evidence="10" id="KW-1133">Transmembrane helix</keyword>
<comment type="subcellular location">
    <subcellularLocation>
        <location evidence="8">Secreted</location>
    </subcellularLocation>
</comment>
<evidence type="ECO:0000256" key="1">
    <source>
        <dbReference type="ARBA" id="ARBA00022670"/>
    </source>
</evidence>
<feature type="region of interest" description="Disordered" evidence="9">
    <location>
        <begin position="108"/>
        <end position="132"/>
    </location>
</feature>
<organism evidence="13 14">
    <name type="scientific">Ignelater luminosus</name>
    <name type="common">Cucubano</name>
    <name type="synonym">Pyrophorus luminosus</name>
    <dbReference type="NCBI Taxonomy" id="2038154"/>
    <lineage>
        <taxon>Eukaryota</taxon>
        <taxon>Metazoa</taxon>
        <taxon>Ecdysozoa</taxon>
        <taxon>Arthropoda</taxon>
        <taxon>Hexapoda</taxon>
        <taxon>Insecta</taxon>
        <taxon>Pterygota</taxon>
        <taxon>Neoptera</taxon>
        <taxon>Endopterygota</taxon>
        <taxon>Coleoptera</taxon>
        <taxon>Polyphaga</taxon>
        <taxon>Elateriformia</taxon>
        <taxon>Elateroidea</taxon>
        <taxon>Elateridae</taxon>
        <taxon>Agrypninae</taxon>
        <taxon>Pyrophorini</taxon>
        <taxon>Ignelater</taxon>
    </lineage>
</organism>
<proteinExistence type="inferred from homology"/>
<reference evidence="13" key="1">
    <citation type="submission" date="2019-08" db="EMBL/GenBank/DDBJ databases">
        <title>The genome of the North American firefly Photinus pyralis.</title>
        <authorList>
            <consortium name="Photinus pyralis genome working group"/>
            <person name="Fallon T.R."/>
            <person name="Sander Lower S.E."/>
            <person name="Weng J.-K."/>
        </authorList>
    </citation>
    <scope>NUCLEOTIDE SEQUENCE</scope>
    <source>
        <strain evidence="13">TRF0915ILg1</strain>
        <tissue evidence="13">Whole body</tissue>
    </source>
</reference>
<evidence type="ECO:0000256" key="7">
    <source>
        <dbReference type="ARBA" id="ARBA00024195"/>
    </source>
</evidence>
<gene>
    <name evidence="13" type="ORF">ILUMI_00962</name>
</gene>
<feature type="domain" description="Clip" evidence="12">
    <location>
        <begin position="30"/>
        <end position="81"/>
    </location>
</feature>
<evidence type="ECO:0000256" key="9">
    <source>
        <dbReference type="SAM" id="MobiDB-lite"/>
    </source>
</evidence>
<dbReference type="InterPro" id="IPR009003">
    <property type="entry name" value="Peptidase_S1_PA"/>
</dbReference>
<dbReference type="FunFam" id="2.40.10.10:FF:000028">
    <property type="entry name" value="Serine protease easter"/>
    <property type="match status" value="1"/>
</dbReference>
<keyword evidence="5" id="KW-1015">Disulfide bond</keyword>
<sequence>MNRQSTLFYLNVCLFLVIFIKASIAETDEDCVTPNGETAKCVSLPNCPVMLEALRTKDDESINFIRSSHCGFVGKIPLVCCGNQILSEINPVDKLIDDYYKTMNTSTVTQEPNSDYEQEEEEQNPNAISLDSDTNQFQDRSVCGLEQHESHTQDEHETDLHESPWTVVLEYQDKIDGQNMGIKCVGVIINKRYILTTASCIQDRVDIPVSVRLGEWDVTTNPDCRQIGRYGICAASVERIDIAQTISHPYYSKRTESNDIGLIKLAKDIIFTDYIRPICLPSPDVSAPDRDTLMTVIGWGTTQAADSMSNNKTKDTVTYLPIEECKDLLQNKPTRVNMFRACGKKSNADACHESLGGPVMMRYPQSTGKQNQWYLEGLVANECIPKGDPVVYTRVSRYMNWITQTVQGK</sequence>
<keyword evidence="4 8" id="KW-0720">Serine protease</keyword>
<feature type="compositionally biased region" description="Acidic residues" evidence="9">
    <location>
        <begin position="114"/>
        <end position="123"/>
    </location>
</feature>
<comment type="domain">
    <text evidence="8">The clip domain consists of 35-55 residues which are 'knitted' together usually by 3 conserved disulfide bonds forming a clip-like compact structure.</text>
</comment>
<evidence type="ECO:0000313" key="14">
    <source>
        <dbReference type="Proteomes" id="UP000801492"/>
    </source>
</evidence>
<dbReference type="SMART" id="SM00680">
    <property type="entry name" value="CLIP"/>
    <property type="match status" value="1"/>
</dbReference>
<dbReference type="SUPFAM" id="SSF50494">
    <property type="entry name" value="Trypsin-like serine proteases"/>
    <property type="match status" value="1"/>
</dbReference>
<dbReference type="InterPro" id="IPR051487">
    <property type="entry name" value="Ser/Thr_Proteases_Immune/Dev"/>
</dbReference>
<accession>A0A8K0DLA0</accession>
<dbReference type="Pfam" id="PF12032">
    <property type="entry name" value="CLIP"/>
    <property type="match status" value="1"/>
</dbReference>
<feature type="transmembrane region" description="Helical" evidence="10">
    <location>
        <begin position="7"/>
        <end position="25"/>
    </location>
</feature>
<dbReference type="GO" id="GO:0005576">
    <property type="term" value="C:extracellular region"/>
    <property type="evidence" value="ECO:0007669"/>
    <property type="project" value="UniProtKB-SubCell"/>
</dbReference>
<dbReference type="GO" id="GO:0004252">
    <property type="term" value="F:serine-type endopeptidase activity"/>
    <property type="evidence" value="ECO:0007669"/>
    <property type="project" value="UniProtKB-UniRule"/>
</dbReference>
<evidence type="ECO:0000256" key="2">
    <source>
        <dbReference type="ARBA" id="ARBA00022729"/>
    </source>
</evidence>
<keyword evidence="10" id="KW-0472">Membrane</keyword>
<keyword evidence="14" id="KW-1185">Reference proteome</keyword>
<evidence type="ECO:0000259" key="12">
    <source>
        <dbReference type="PROSITE" id="PS51888"/>
    </source>
</evidence>
<dbReference type="InterPro" id="IPR001254">
    <property type="entry name" value="Trypsin_dom"/>
</dbReference>
<dbReference type="CDD" id="cd00190">
    <property type="entry name" value="Tryp_SPc"/>
    <property type="match status" value="1"/>
</dbReference>
<evidence type="ECO:0000256" key="6">
    <source>
        <dbReference type="ARBA" id="ARBA00023180"/>
    </source>
</evidence>
<dbReference type="EMBL" id="VTPC01000584">
    <property type="protein sequence ID" value="KAF2905238.1"/>
    <property type="molecule type" value="Genomic_DNA"/>
</dbReference>
<keyword evidence="8" id="KW-0964">Secreted</keyword>
<comment type="similarity">
    <text evidence="7 8">Belongs to the peptidase S1 family. CLIP subfamily.</text>
</comment>
<dbReference type="Proteomes" id="UP000801492">
    <property type="component" value="Unassembled WGS sequence"/>
</dbReference>
<keyword evidence="6" id="KW-0325">Glycoprotein</keyword>
<evidence type="ECO:0000256" key="5">
    <source>
        <dbReference type="ARBA" id="ARBA00023157"/>
    </source>
</evidence>
<keyword evidence="3 8" id="KW-0378">Hydrolase</keyword>
<evidence type="ECO:0000256" key="3">
    <source>
        <dbReference type="ARBA" id="ARBA00022801"/>
    </source>
</evidence>
<dbReference type="EC" id="3.4.21.-" evidence="8"/>